<sequence length="420" mass="44462">MDPTFSSPQTACCPEYADMSRRSLLRGALVAGATMTFGSAVLSASPASAQPARAVLLLLSLRGASDGLSLVVPHGDPVYYQARPRIAVPSETLLAKDGLFGLHPSLAPLLPLWQAGKVATVHASGLPVRNRSHFSAMEQLEDANPGSTRREGWLNRLIGADAITSPVQALSLAEGVPPAALYGPQPYLTAGSVEDVQVSGDDPDDPKRPRRTSLRTLWANDRTQLGSSMRSTFEAVDVISPLRETSRDPQNGATYPGSDLGRSLSEAARIVRGDVGVEVITIDQGDWDMHTDIGTVEWGGLRRNAEDLATAVAAFFKDLGPIADKVTLVAVSEFGRRVQENENWGTDHGYGNAMFVVGGGVAGGYKGTWPGLTNDYDADLLVTTDYRSVLAEVVSARFGASTAAVFPSFTPARVGAMVGK</sequence>
<dbReference type="Proteomes" id="UP001500575">
    <property type="component" value="Unassembled WGS sequence"/>
</dbReference>
<protein>
    <submittedName>
        <fullName evidence="2">DUF1501 domain-containing protein</fullName>
    </submittedName>
</protein>
<accession>A0ABN2Y219</accession>
<reference evidence="2 3" key="1">
    <citation type="journal article" date="2019" name="Int. J. Syst. Evol. Microbiol.">
        <title>The Global Catalogue of Microorganisms (GCM) 10K type strain sequencing project: providing services to taxonomists for standard genome sequencing and annotation.</title>
        <authorList>
            <consortium name="The Broad Institute Genomics Platform"/>
            <consortium name="The Broad Institute Genome Sequencing Center for Infectious Disease"/>
            <person name="Wu L."/>
            <person name="Ma J."/>
        </authorList>
    </citation>
    <scope>NUCLEOTIDE SEQUENCE [LARGE SCALE GENOMIC DNA]</scope>
    <source>
        <strain evidence="2 3">JCM 16021</strain>
    </source>
</reference>
<organism evidence="2 3">
    <name type="scientific">Nocardioides bigeumensis</name>
    <dbReference type="NCBI Taxonomy" id="433657"/>
    <lineage>
        <taxon>Bacteria</taxon>
        <taxon>Bacillati</taxon>
        <taxon>Actinomycetota</taxon>
        <taxon>Actinomycetes</taxon>
        <taxon>Propionibacteriales</taxon>
        <taxon>Nocardioidaceae</taxon>
        <taxon>Nocardioides</taxon>
    </lineage>
</organism>
<keyword evidence="3" id="KW-1185">Reference proteome</keyword>
<comment type="caution">
    <text evidence="2">The sequence shown here is derived from an EMBL/GenBank/DDBJ whole genome shotgun (WGS) entry which is preliminary data.</text>
</comment>
<dbReference type="EMBL" id="BAAAQQ010000007">
    <property type="protein sequence ID" value="GAA2121020.1"/>
    <property type="molecule type" value="Genomic_DNA"/>
</dbReference>
<evidence type="ECO:0000256" key="1">
    <source>
        <dbReference type="SAM" id="MobiDB-lite"/>
    </source>
</evidence>
<feature type="region of interest" description="Disordered" evidence="1">
    <location>
        <begin position="240"/>
        <end position="260"/>
    </location>
</feature>
<evidence type="ECO:0000313" key="2">
    <source>
        <dbReference type="EMBL" id="GAA2121020.1"/>
    </source>
</evidence>
<gene>
    <name evidence="2" type="ORF">GCM10009843_14900</name>
</gene>
<dbReference type="PANTHER" id="PTHR43737:SF1">
    <property type="entry name" value="DUF1501 DOMAIN-CONTAINING PROTEIN"/>
    <property type="match status" value="1"/>
</dbReference>
<dbReference type="RefSeq" id="WP_344303048.1">
    <property type="nucleotide sequence ID" value="NZ_BAAAQQ010000007.1"/>
</dbReference>
<proteinExistence type="predicted"/>
<dbReference type="InterPro" id="IPR006311">
    <property type="entry name" value="TAT_signal"/>
</dbReference>
<evidence type="ECO:0000313" key="3">
    <source>
        <dbReference type="Proteomes" id="UP001500575"/>
    </source>
</evidence>
<dbReference type="InterPro" id="IPR010869">
    <property type="entry name" value="DUF1501"/>
</dbReference>
<dbReference type="PANTHER" id="PTHR43737">
    <property type="entry name" value="BLL7424 PROTEIN"/>
    <property type="match status" value="1"/>
</dbReference>
<dbReference type="Pfam" id="PF07394">
    <property type="entry name" value="DUF1501"/>
    <property type="match status" value="1"/>
</dbReference>
<dbReference type="PROSITE" id="PS51318">
    <property type="entry name" value="TAT"/>
    <property type="match status" value="1"/>
</dbReference>
<name>A0ABN2Y219_9ACTN</name>